<dbReference type="RefSeq" id="WP_249864445.1">
    <property type="nucleotide sequence ID" value="NZ_CP027059.1"/>
</dbReference>
<gene>
    <name evidence="1" type="ORF">SK3146_01450</name>
</gene>
<reference evidence="1" key="1">
    <citation type="submission" date="2018-02" db="EMBL/GenBank/DDBJ databases">
        <authorList>
            <person name="Kim S.-K."/>
            <person name="Jung H.-I."/>
            <person name="Lee S.-W."/>
        </authorList>
    </citation>
    <scope>NUCLEOTIDE SEQUENCE</scope>
    <source>
        <strain evidence="1">SK3146</strain>
    </source>
</reference>
<dbReference type="EMBL" id="CP027059">
    <property type="protein sequence ID" value="UQZ82293.1"/>
    <property type="molecule type" value="Genomic_DNA"/>
</dbReference>
<evidence type="ECO:0000313" key="1">
    <source>
        <dbReference type="EMBL" id="UQZ82293.1"/>
    </source>
</evidence>
<name>A0ABY4RJH4_9BACL</name>
<reference evidence="1" key="2">
    <citation type="journal article" date="2021" name="J Anim Sci Technol">
        <title>Complete genome sequence of Paenibacillus konkukensis sp. nov. SK3146 as a potential probiotic strain.</title>
        <authorList>
            <person name="Jung H.I."/>
            <person name="Park S."/>
            <person name="Niu K.M."/>
            <person name="Lee S.W."/>
            <person name="Kothari D."/>
            <person name="Yi K.J."/>
            <person name="Kim S.K."/>
        </authorList>
    </citation>
    <scope>NUCLEOTIDE SEQUENCE</scope>
    <source>
        <strain evidence="1">SK3146</strain>
    </source>
</reference>
<proteinExistence type="predicted"/>
<keyword evidence="2" id="KW-1185">Reference proteome</keyword>
<dbReference type="Proteomes" id="UP001057134">
    <property type="component" value="Chromosome"/>
</dbReference>
<evidence type="ECO:0008006" key="3">
    <source>
        <dbReference type="Google" id="ProtNLM"/>
    </source>
</evidence>
<dbReference type="Pfam" id="PF13376">
    <property type="entry name" value="OmdA"/>
    <property type="match status" value="1"/>
</dbReference>
<protein>
    <recommendedName>
        <fullName evidence="3">Bacteriocin-protection protein</fullName>
    </recommendedName>
</protein>
<organism evidence="1 2">
    <name type="scientific">Paenibacillus konkukensis</name>
    <dbReference type="NCBI Taxonomy" id="2020716"/>
    <lineage>
        <taxon>Bacteria</taxon>
        <taxon>Bacillati</taxon>
        <taxon>Bacillota</taxon>
        <taxon>Bacilli</taxon>
        <taxon>Bacillales</taxon>
        <taxon>Paenibacillaceae</taxon>
        <taxon>Paenibacillus</taxon>
    </lineage>
</organism>
<evidence type="ECO:0000313" key="2">
    <source>
        <dbReference type="Proteomes" id="UP001057134"/>
    </source>
</evidence>
<sequence length="198" mass="22754">MVKKSSLPIISFADPLSFESWLDDHCDTSPGIRLQIAKKNSGVVTISYNEALEVALCYGWVDSQKEAYDEKTWLQRFTPRGAKSIWSKVNKDKAEQLIANGRMKTSGYKAIEEARKNGNWDKAYESQSIASLPEDFAIELERNAEAKAFYDTLDRQNKYAILFRIHNAKKQETRDKRIRQFIQMLEEGQKIHPSSGTR</sequence>
<accession>A0ABY4RJH4</accession>